<organism evidence="1 2">
    <name type="scientific">Dreissena polymorpha</name>
    <name type="common">Zebra mussel</name>
    <name type="synonym">Mytilus polymorpha</name>
    <dbReference type="NCBI Taxonomy" id="45954"/>
    <lineage>
        <taxon>Eukaryota</taxon>
        <taxon>Metazoa</taxon>
        <taxon>Spiralia</taxon>
        <taxon>Lophotrochozoa</taxon>
        <taxon>Mollusca</taxon>
        <taxon>Bivalvia</taxon>
        <taxon>Autobranchia</taxon>
        <taxon>Heteroconchia</taxon>
        <taxon>Euheterodonta</taxon>
        <taxon>Imparidentia</taxon>
        <taxon>Neoheterodontei</taxon>
        <taxon>Myida</taxon>
        <taxon>Dreissenoidea</taxon>
        <taxon>Dreissenidae</taxon>
        <taxon>Dreissena</taxon>
    </lineage>
</organism>
<evidence type="ECO:0000313" key="1">
    <source>
        <dbReference type="EMBL" id="KAH3697498.1"/>
    </source>
</evidence>
<keyword evidence="2" id="KW-1185">Reference proteome</keyword>
<protein>
    <submittedName>
        <fullName evidence="1">Uncharacterized protein</fullName>
    </submittedName>
</protein>
<dbReference type="Proteomes" id="UP000828390">
    <property type="component" value="Unassembled WGS sequence"/>
</dbReference>
<reference evidence="1" key="2">
    <citation type="submission" date="2020-11" db="EMBL/GenBank/DDBJ databases">
        <authorList>
            <person name="McCartney M.A."/>
            <person name="Auch B."/>
            <person name="Kono T."/>
            <person name="Mallez S."/>
            <person name="Becker A."/>
            <person name="Gohl D.M."/>
            <person name="Silverstein K.A.T."/>
            <person name="Koren S."/>
            <person name="Bechman K.B."/>
            <person name="Herman A."/>
            <person name="Abrahante J.E."/>
            <person name="Garbe J."/>
        </authorList>
    </citation>
    <scope>NUCLEOTIDE SEQUENCE</scope>
    <source>
        <strain evidence="1">Duluth1</strain>
        <tissue evidence="1">Whole animal</tissue>
    </source>
</reference>
<name>A0A9D3YBK8_DREPO</name>
<dbReference type="AlphaFoldDB" id="A0A9D3YBK8"/>
<gene>
    <name evidence="1" type="ORF">DPMN_085000</name>
</gene>
<comment type="caution">
    <text evidence="1">The sequence shown here is derived from an EMBL/GenBank/DDBJ whole genome shotgun (WGS) entry which is preliminary data.</text>
</comment>
<proteinExistence type="predicted"/>
<reference evidence="1" key="1">
    <citation type="journal article" date="2019" name="bioRxiv">
        <title>The Genome of the Zebra Mussel, Dreissena polymorpha: A Resource for Invasive Species Research.</title>
        <authorList>
            <person name="McCartney M.A."/>
            <person name="Auch B."/>
            <person name="Kono T."/>
            <person name="Mallez S."/>
            <person name="Zhang Y."/>
            <person name="Obille A."/>
            <person name="Becker A."/>
            <person name="Abrahante J.E."/>
            <person name="Garbe J."/>
            <person name="Badalamenti J.P."/>
            <person name="Herman A."/>
            <person name="Mangelson H."/>
            <person name="Liachko I."/>
            <person name="Sullivan S."/>
            <person name="Sone E.D."/>
            <person name="Koren S."/>
            <person name="Silverstein K.A.T."/>
            <person name="Beckman K.B."/>
            <person name="Gohl D.M."/>
        </authorList>
    </citation>
    <scope>NUCLEOTIDE SEQUENCE</scope>
    <source>
        <strain evidence="1">Duluth1</strain>
        <tissue evidence="1">Whole animal</tissue>
    </source>
</reference>
<accession>A0A9D3YBK8</accession>
<evidence type="ECO:0000313" key="2">
    <source>
        <dbReference type="Proteomes" id="UP000828390"/>
    </source>
</evidence>
<sequence length="96" mass="10438">MDAPTTIVIVAPADFAQLYALVSGWLPDGMDGVSLEVYGLPGVGFWDDNEVNVVIQHMLDHYIDFRILKDDTPYVSSRGTTGITINPSIANRASLV</sequence>
<dbReference type="EMBL" id="JAIWYP010000016">
    <property type="protein sequence ID" value="KAH3697498.1"/>
    <property type="molecule type" value="Genomic_DNA"/>
</dbReference>